<dbReference type="Pfam" id="PF16073">
    <property type="entry name" value="SAT"/>
    <property type="match status" value="1"/>
</dbReference>
<reference evidence="10 11" key="1">
    <citation type="submission" date="2019-12" db="EMBL/GenBank/DDBJ databases">
        <authorList>
            <person name="Floudas D."/>
            <person name="Bentzer J."/>
            <person name="Ahren D."/>
            <person name="Johansson T."/>
            <person name="Persson P."/>
            <person name="Tunlid A."/>
        </authorList>
    </citation>
    <scope>NUCLEOTIDE SEQUENCE [LARGE SCALE GENOMIC DNA]</scope>
    <source>
        <strain evidence="10 11">CBS 102.39</strain>
    </source>
</reference>
<dbReference type="SMART" id="SM00827">
    <property type="entry name" value="PKS_AT"/>
    <property type="match status" value="1"/>
</dbReference>
<evidence type="ECO:0000259" key="9">
    <source>
        <dbReference type="PROSITE" id="PS52019"/>
    </source>
</evidence>
<dbReference type="InterPro" id="IPR014031">
    <property type="entry name" value="Ketoacyl_synth_C"/>
</dbReference>
<dbReference type="Gene3D" id="3.30.70.250">
    <property type="entry name" value="Malonyl-CoA ACP transacylase, ACP-binding"/>
    <property type="match status" value="1"/>
</dbReference>
<proteinExistence type="predicted"/>
<dbReference type="InterPro" id="IPR001227">
    <property type="entry name" value="Ac_transferase_dom_sf"/>
</dbReference>
<dbReference type="CDD" id="cd00833">
    <property type="entry name" value="PKS"/>
    <property type="match status" value="1"/>
</dbReference>
<comment type="pathway">
    <text evidence="1">Secondary metabolite biosynthesis.</text>
</comment>
<evidence type="ECO:0000256" key="5">
    <source>
        <dbReference type="ARBA" id="ARBA00023026"/>
    </source>
</evidence>
<dbReference type="GO" id="GO:0006633">
    <property type="term" value="P:fatty acid biosynthetic process"/>
    <property type="evidence" value="ECO:0007669"/>
    <property type="project" value="InterPro"/>
</dbReference>
<feature type="domain" description="Carrier" evidence="7">
    <location>
        <begin position="1740"/>
        <end position="1814"/>
    </location>
</feature>
<dbReference type="InterPro" id="IPR030918">
    <property type="entry name" value="PT_fungal_PKS"/>
</dbReference>
<dbReference type="PROSITE" id="PS50075">
    <property type="entry name" value="CARRIER"/>
    <property type="match status" value="2"/>
</dbReference>
<evidence type="ECO:0008006" key="12">
    <source>
        <dbReference type="Google" id="ProtNLM"/>
    </source>
</evidence>
<feature type="domain" description="Carrier" evidence="7">
    <location>
        <begin position="1637"/>
        <end position="1712"/>
    </location>
</feature>
<dbReference type="Pfam" id="PF00109">
    <property type="entry name" value="ketoacyl-synt"/>
    <property type="match status" value="1"/>
</dbReference>
<dbReference type="PANTHER" id="PTHR43775">
    <property type="entry name" value="FATTY ACID SYNTHASE"/>
    <property type="match status" value="1"/>
</dbReference>
<dbReference type="PROSITE" id="PS52004">
    <property type="entry name" value="KS3_2"/>
    <property type="match status" value="1"/>
</dbReference>
<evidence type="ECO:0000256" key="1">
    <source>
        <dbReference type="ARBA" id="ARBA00005179"/>
    </source>
</evidence>
<dbReference type="InterPro" id="IPR009081">
    <property type="entry name" value="PP-bd_ACP"/>
</dbReference>
<dbReference type="Gene3D" id="3.40.366.10">
    <property type="entry name" value="Malonyl-Coenzyme A Acyl Carrier Protein, domain 2"/>
    <property type="match status" value="3"/>
</dbReference>
<dbReference type="InterPro" id="IPR016039">
    <property type="entry name" value="Thiolase-like"/>
</dbReference>
<dbReference type="Pfam" id="PF00975">
    <property type="entry name" value="Thioesterase"/>
    <property type="match status" value="1"/>
</dbReference>
<evidence type="ECO:0000313" key="10">
    <source>
        <dbReference type="EMBL" id="KAF4617207.1"/>
    </source>
</evidence>
<feature type="active site" description="Proton acceptor; for dehydratase activity" evidence="6">
    <location>
        <position position="1341"/>
    </location>
</feature>
<dbReference type="GO" id="GO:0004315">
    <property type="term" value="F:3-oxoacyl-[acyl-carrier-protein] synthase activity"/>
    <property type="evidence" value="ECO:0007669"/>
    <property type="project" value="InterPro"/>
</dbReference>
<dbReference type="SUPFAM" id="SSF55048">
    <property type="entry name" value="Probable ACP-binding domain of malonyl-CoA ACP transacylase"/>
    <property type="match status" value="1"/>
</dbReference>
<dbReference type="SUPFAM" id="SSF52151">
    <property type="entry name" value="FabD/lysophospholipase-like"/>
    <property type="match status" value="1"/>
</dbReference>
<dbReference type="InterPro" id="IPR014043">
    <property type="entry name" value="Acyl_transferase_dom"/>
</dbReference>
<organism evidence="10 11">
    <name type="scientific">Agrocybe pediades</name>
    <dbReference type="NCBI Taxonomy" id="84607"/>
    <lineage>
        <taxon>Eukaryota</taxon>
        <taxon>Fungi</taxon>
        <taxon>Dikarya</taxon>
        <taxon>Basidiomycota</taxon>
        <taxon>Agaricomycotina</taxon>
        <taxon>Agaricomycetes</taxon>
        <taxon>Agaricomycetidae</taxon>
        <taxon>Agaricales</taxon>
        <taxon>Agaricineae</taxon>
        <taxon>Strophariaceae</taxon>
        <taxon>Agrocybe</taxon>
    </lineage>
</organism>
<keyword evidence="5" id="KW-0843">Virulence</keyword>
<dbReference type="InterPro" id="IPR029058">
    <property type="entry name" value="AB_hydrolase_fold"/>
</dbReference>
<accession>A0A8H4QTS2</accession>
<dbReference type="GO" id="GO:0044550">
    <property type="term" value="P:secondary metabolite biosynthetic process"/>
    <property type="evidence" value="ECO:0007669"/>
    <property type="project" value="TreeGrafter"/>
</dbReference>
<evidence type="ECO:0000313" key="11">
    <source>
        <dbReference type="Proteomes" id="UP000521872"/>
    </source>
</evidence>
<dbReference type="InterPro" id="IPR042104">
    <property type="entry name" value="PKS_dehydratase_sf"/>
</dbReference>
<name>A0A8H4QTS2_9AGAR</name>
<dbReference type="InterPro" id="IPR014030">
    <property type="entry name" value="Ketoacyl_synth_N"/>
</dbReference>
<dbReference type="InterPro" id="IPR036736">
    <property type="entry name" value="ACP-like_sf"/>
</dbReference>
<dbReference type="Pfam" id="PF22621">
    <property type="entry name" value="CurL-like_PKS_C"/>
    <property type="match status" value="1"/>
</dbReference>
<dbReference type="EMBL" id="JAACJL010000030">
    <property type="protein sequence ID" value="KAF4617207.1"/>
    <property type="molecule type" value="Genomic_DNA"/>
</dbReference>
<dbReference type="SUPFAM" id="SSF53474">
    <property type="entry name" value="alpha/beta-Hydrolases"/>
    <property type="match status" value="1"/>
</dbReference>
<dbReference type="InterPro" id="IPR018201">
    <property type="entry name" value="Ketoacyl_synth_AS"/>
</dbReference>
<dbReference type="PROSITE" id="PS00606">
    <property type="entry name" value="KS3_1"/>
    <property type="match status" value="1"/>
</dbReference>
<dbReference type="SUPFAM" id="SSF47336">
    <property type="entry name" value="ACP-like"/>
    <property type="match status" value="2"/>
</dbReference>
<dbReference type="InterPro" id="IPR049900">
    <property type="entry name" value="PKS_mFAS_DH"/>
</dbReference>
<evidence type="ECO:0000259" key="8">
    <source>
        <dbReference type="PROSITE" id="PS52004"/>
    </source>
</evidence>
<dbReference type="NCBIfam" id="TIGR04532">
    <property type="entry name" value="PT_fungal_PKS"/>
    <property type="match status" value="1"/>
</dbReference>
<feature type="region of interest" description="C-terminal hotdog fold" evidence="6">
    <location>
        <begin position="1465"/>
        <end position="1615"/>
    </location>
</feature>
<dbReference type="Gene3D" id="3.40.47.10">
    <property type="match status" value="1"/>
</dbReference>
<dbReference type="Gene3D" id="3.10.129.110">
    <property type="entry name" value="Polyketide synthase dehydratase"/>
    <property type="match status" value="1"/>
</dbReference>
<dbReference type="InterPro" id="IPR050091">
    <property type="entry name" value="PKS_NRPS_Biosynth_Enz"/>
</dbReference>
<dbReference type="Pfam" id="PF00550">
    <property type="entry name" value="PP-binding"/>
    <property type="match status" value="2"/>
</dbReference>
<keyword evidence="3" id="KW-0597">Phosphoprotein</keyword>
<feature type="domain" description="Ketosynthase family 3 (KS3)" evidence="8">
    <location>
        <begin position="391"/>
        <end position="817"/>
    </location>
</feature>
<dbReference type="Proteomes" id="UP000521872">
    <property type="component" value="Unassembled WGS sequence"/>
</dbReference>
<dbReference type="GO" id="GO:0004312">
    <property type="term" value="F:fatty acid synthase activity"/>
    <property type="evidence" value="ECO:0007669"/>
    <property type="project" value="TreeGrafter"/>
</dbReference>
<dbReference type="Gene3D" id="3.30.70.3290">
    <property type="match status" value="1"/>
</dbReference>
<sequence length="2096" mass="230657">MASRTHPSLLIPVFGGQGSTILGASQDLGALPRTTSVSFLLDACYSAFHSEFASIDPIDHAKVGVCLSHFKAPLSIICPPYDIYLVNPAYSMPALLLNQALLYLSYVEDKAATSLQAISFTDFLQSNATCSVGVIGFSSGVLAACVVATSPSQHSFVHHAVEAYRLAIWIGIQSQIYRSDVLDQGHAHSRLLPWGFVLIGLNKDRLQDLVHEFNEVTGKDLVTITAVLSDKHITVSGHPEHLASFAKVLPGEVILQDAKLSALYHSPHQLQKVRDKILADVARRKIDFPRKTDIIVPIRCTFTGDLISGLVHTESLVERVIDMVLTQPVNWYTLVRKALPNIPSGTPVDLLNIGLGTTLIRDFLKVLSAARSVHVLDFGRQSKDARPKVKQEPIAIVGMAANMPGAANANALWELLENGRDTLREIPTERFCAADYVGNSTPGRSMRTWAANFIENVEGFDHKFFNISPREARSMDPQQRVILQTGYEALEDAGYVPSSSPTFDPATFGCYIGAATGDYVHNLRDNIDVYYSTGTLRAFLSGRLSYFLGLSGPSIVVDTACSSSFVAIHQACRALMNHDCNAALAGGVNVITSPDMFIGLDRGHFLSPSGRCRPFDAAADGYSRGEGCGMFVLKRLQDALSEKDQILGIIRGVEVNQSGNAPSVTHPHTETQANLFRLLLKNSAIDAHSINVVEAHGTGTQAGDTVEMESIQTVLALGRLPYNPLYVTSIKANIGHLEAASGSASLVKILLMFQKRIIPRQIFLETINSAIKDLALDNVVISQENVRWSVLNGGKPRIALINNFGAAGSNAAMIVEEYIQRKNDIRPPEGPSVVFGISAKDEPSLEILRSKYISWLSSNTLPSDSLFDLAYTVTARRQLYPFRLAVCANTVTQLVNQLENVPISVAAEADKSVAFVFSGQGRQYYGMGQELYSSSLVFKQIIDECDFTLRSYGYPGIVEVILYQGTSSSTELAGEELQTATFSLQYALAKLWMSWGINPRAVVGHRYVFQSLHITSSTELVNCSMGEYAALVIAGVMNLKDGLLVVAKRARLMFEKCPPMETGMAAVSLGSVKIESILHSNKDFSDISISCYNSAADCVVSGPVEALEQFILYIETKAIAKVTRLRVPYGYHSMAMLPLEQDLRELGLKTETRPPRIPLISTVLGEVILPGDLRFPPKNYFARQCIEPVRFCEGVESYLSRFSSGTTTWLEISPHPTILPMLRLTPALSESLFLPSLRISEKPWTTLSQSLASLYRVDYGVNWRNVFNEMGTPTCVNLPSYPFMTQRFWEPFVEETRRHQACNHIIRYSFIQKCIRAPDLYDPAAVFQSSAKQIRLYIKGHCVGNIPLCPASVYIELAHASIISALEFMEVDVAHSDVVLHSVSFLKPLTLSPGSTENEPTLAISIDPTTSTFVLKSEMSLADQSVYARGEYRLSLRKDARNKFSCTLASVTERINAILFPENFHQLETFSARTLYQVIFSRVVGYSTDFQTIQSLSMHSNGTEATANMLFCGEDHKCERYAVHPLFMDTLIHMAGFVSNIHACQTDAYICSEVGAIEVLSDTVKPNTVYKLYCKISPSEDKDCMVADTYAILDDCLVAHVRGICFRRVRLGSFISGLESATRMTSSNMSGGRPIPSDVKEIVTRIVADACKLSVISLPSDQDLENLGVDSLMRIELSYDISKAFPGFGCRPKELSKCRNINDIVDAIVSNGSSNWSAGKPAMYLPATPPSIMSPTRTMVQSPTSMRQIVARILEVEEDVIGDDVPLASLGLDSLSSIEAMHALGQEFNLKVSGTLLKSGDTIRDLEAQVSNLEPSPLPQVIGRQPGRERSASVALRGNLLAARYQSLSLIQNTPTTLGHCIPLILIHDGSGLTISYERISPLNRRVWSITNPKFASDEQWTSLKQMAESYTNLIMNEMEGPVILGGWSFGGVVAFEVAMQLLSRSFAVQGVILLDSPSPFDHVPLPSALVERVLDAAGNIEPRFRNFCKLQFMTNAKLLAEYKPSSTNLHSKLRVSFLKSKDPYNEDDVDIPAWLSDRNEDMDISQGWQRMLDIPLHMLSIPGHHFQAFDPRNVAGTSHSIFEACKYLDDHKIEH</sequence>
<dbReference type="SUPFAM" id="SSF53901">
    <property type="entry name" value="Thiolase-like"/>
    <property type="match status" value="1"/>
</dbReference>
<dbReference type="InterPro" id="IPR001031">
    <property type="entry name" value="Thioesterase"/>
</dbReference>
<evidence type="ECO:0000259" key="7">
    <source>
        <dbReference type="PROSITE" id="PS50075"/>
    </source>
</evidence>
<gene>
    <name evidence="10" type="ORF">D9613_006324</name>
</gene>
<dbReference type="Gene3D" id="1.10.1200.10">
    <property type="entry name" value="ACP-like"/>
    <property type="match status" value="2"/>
</dbReference>
<keyword evidence="4" id="KW-0808">Transferase</keyword>
<dbReference type="InterPro" id="IPR016035">
    <property type="entry name" value="Acyl_Trfase/lysoPLipase"/>
</dbReference>
<evidence type="ECO:0000256" key="6">
    <source>
        <dbReference type="PROSITE-ProRule" id="PRU01363"/>
    </source>
</evidence>
<dbReference type="Pfam" id="PF00698">
    <property type="entry name" value="Acyl_transf_1"/>
    <property type="match status" value="1"/>
</dbReference>
<comment type="caution">
    <text evidence="10">The sequence shown here is derived from an EMBL/GenBank/DDBJ whole genome shotgun (WGS) entry which is preliminary data.</text>
</comment>
<dbReference type="SMART" id="SM00825">
    <property type="entry name" value="PKS_KS"/>
    <property type="match status" value="1"/>
</dbReference>
<dbReference type="InterPro" id="IPR032088">
    <property type="entry name" value="SAT"/>
</dbReference>
<dbReference type="InterPro" id="IPR020841">
    <property type="entry name" value="PKS_Beta-ketoAc_synthase_dom"/>
</dbReference>
<dbReference type="Gene3D" id="3.40.50.1820">
    <property type="entry name" value="alpha/beta hydrolase"/>
    <property type="match status" value="1"/>
</dbReference>
<keyword evidence="11" id="KW-1185">Reference proteome</keyword>
<dbReference type="PANTHER" id="PTHR43775:SF37">
    <property type="entry name" value="SI:DKEY-61P9.11"/>
    <property type="match status" value="1"/>
</dbReference>
<evidence type="ECO:0000256" key="3">
    <source>
        <dbReference type="ARBA" id="ARBA00022553"/>
    </source>
</evidence>
<keyword evidence="2" id="KW-0596">Phosphopantetheine</keyword>
<dbReference type="InterPro" id="IPR016036">
    <property type="entry name" value="Malonyl_transacylase_ACP-bd"/>
</dbReference>
<evidence type="ECO:0000256" key="4">
    <source>
        <dbReference type="ARBA" id="ARBA00022679"/>
    </source>
</evidence>
<feature type="region of interest" description="N-terminal hotdog fold" evidence="6">
    <location>
        <begin position="1308"/>
        <end position="1439"/>
    </location>
</feature>
<evidence type="ECO:0000256" key="2">
    <source>
        <dbReference type="ARBA" id="ARBA00022450"/>
    </source>
</evidence>
<protein>
    <recommendedName>
        <fullName evidence="12">Polyketide synthase</fullName>
    </recommendedName>
</protein>
<feature type="active site" description="Proton donor; for dehydratase activity" evidence="6">
    <location>
        <position position="1529"/>
    </location>
</feature>
<dbReference type="PROSITE" id="PS52019">
    <property type="entry name" value="PKS_MFAS_DH"/>
    <property type="match status" value="1"/>
</dbReference>
<dbReference type="Pfam" id="PF02801">
    <property type="entry name" value="Ketoacyl-synt_C"/>
    <property type="match status" value="1"/>
</dbReference>
<feature type="domain" description="PKS/mFAS DH" evidence="9">
    <location>
        <begin position="1308"/>
        <end position="1615"/>
    </location>
</feature>